<sequence>MPGIVKAEIYFDGAYYCARTLNIADSDGFCGFFKGLQKKGLFILCALAPSRLSRSFDLTQCRKGAETQS</sequence>
<organism evidence="1">
    <name type="scientific">Candidatus Methanogaster sp. ANME-2c ERB4</name>
    <dbReference type="NCBI Taxonomy" id="2759911"/>
    <lineage>
        <taxon>Archaea</taxon>
        <taxon>Methanobacteriati</taxon>
        <taxon>Methanobacteriota</taxon>
        <taxon>Stenosarchaea group</taxon>
        <taxon>Methanomicrobia</taxon>
        <taxon>Methanosarcinales</taxon>
        <taxon>ANME-2 cluster</taxon>
        <taxon>Candidatus Methanogasteraceae</taxon>
        <taxon>Candidatus Methanogaster</taxon>
    </lineage>
</organism>
<accession>A0A7G9Y1J2</accession>
<name>A0A7G9Y1J2_9EURY</name>
<gene>
    <name evidence="1" type="ORF">ELGCOBFC_00006</name>
</gene>
<evidence type="ECO:0000313" key="1">
    <source>
        <dbReference type="EMBL" id="QNO41876.1"/>
    </source>
</evidence>
<reference evidence="1" key="1">
    <citation type="submission" date="2020-06" db="EMBL/GenBank/DDBJ databases">
        <title>Unique genomic features of the anaerobic methanotrophic archaea.</title>
        <authorList>
            <person name="Chadwick G.L."/>
            <person name="Skennerton C.T."/>
            <person name="Laso-Perez R."/>
            <person name="Leu A.O."/>
            <person name="Speth D.R."/>
            <person name="Yu H."/>
            <person name="Morgan-Lang C."/>
            <person name="Hatzenpichler R."/>
            <person name="Goudeau D."/>
            <person name="Malmstrom R."/>
            <person name="Brazelton W.J."/>
            <person name="Woyke T."/>
            <person name="Hallam S.J."/>
            <person name="Tyson G.W."/>
            <person name="Wegener G."/>
            <person name="Boetius A."/>
            <person name="Orphan V."/>
        </authorList>
    </citation>
    <scope>NUCLEOTIDE SEQUENCE</scope>
</reference>
<dbReference type="EMBL" id="MT630681">
    <property type="protein sequence ID" value="QNO41876.1"/>
    <property type="molecule type" value="Genomic_DNA"/>
</dbReference>
<protein>
    <submittedName>
        <fullName evidence="1">Uncharacterized protein</fullName>
    </submittedName>
</protein>
<proteinExistence type="predicted"/>
<dbReference type="AlphaFoldDB" id="A0A7G9Y1J2"/>